<evidence type="ECO:0000256" key="1">
    <source>
        <dbReference type="ARBA" id="ARBA00004651"/>
    </source>
</evidence>
<organism evidence="9 10">
    <name type="scientific">Tenggerimyces flavus</name>
    <dbReference type="NCBI Taxonomy" id="1708749"/>
    <lineage>
        <taxon>Bacteria</taxon>
        <taxon>Bacillati</taxon>
        <taxon>Actinomycetota</taxon>
        <taxon>Actinomycetes</taxon>
        <taxon>Propionibacteriales</taxon>
        <taxon>Nocardioidaceae</taxon>
        <taxon>Tenggerimyces</taxon>
    </lineage>
</organism>
<dbReference type="PRINTS" id="PR01036">
    <property type="entry name" value="TCRTETB"/>
</dbReference>
<feature type="transmembrane region" description="Helical" evidence="7">
    <location>
        <begin position="112"/>
        <end position="133"/>
    </location>
</feature>
<feature type="transmembrane region" description="Helical" evidence="7">
    <location>
        <begin position="404"/>
        <end position="427"/>
    </location>
</feature>
<dbReference type="InterPro" id="IPR020846">
    <property type="entry name" value="MFS_dom"/>
</dbReference>
<feature type="transmembrane region" description="Helical" evidence="7">
    <location>
        <begin position="266"/>
        <end position="290"/>
    </location>
</feature>
<evidence type="ECO:0000313" key="10">
    <source>
        <dbReference type="Proteomes" id="UP001595699"/>
    </source>
</evidence>
<proteinExistence type="predicted"/>
<evidence type="ECO:0000313" key="9">
    <source>
        <dbReference type="EMBL" id="MFC3762665.1"/>
    </source>
</evidence>
<keyword evidence="5 7" id="KW-1133">Transmembrane helix</keyword>
<name>A0ABV7YBG2_9ACTN</name>
<dbReference type="EMBL" id="JBHRZH010000015">
    <property type="protein sequence ID" value="MFC3762665.1"/>
    <property type="molecule type" value="Genomic_DNA"/>
</dbReference>
<feature type="transmembrane region" description="Helical" evidence="7">
    <location>
        <begin position="80"/>
        <end position="106"/>
    </location>
</feature>
<gene>
    <name evidence="9" type="ORF">ACFOUW_17615</name>
</gene>
<dbReference type="NCBIfam" id="TIGR00711">
    <property type="entry name" value="efflux_EmrB"/>
    <property type="match status" value="1"/>
</dbReference>
<dbReference type="PROSITE" id="PS50850">
    <property type="entry name" value="MFS"/>
    <property type="match status" value="1"/>
</dbReference>
<dbReference type="InterPro" id="IPR011701">
    <property type="entry name" value="MFS"/>
</dbReference>
<dbReference type="Pfam" id="PF07690">
    <property type="entry name" value="MFS_1"/>
    <property type="match status" value="1"/>
</dbReference>
<keyword evidence="2" id="KW-0813">Transport</keyword>
<protein>
    <submittedName>
        <fullName evidence="9">MFS transporter</fullName>
    </submittedName>
</protein>
<feature type="transmembrane region" description="Helical" evidence="7">
    <location>
        <begin position="357"/>
        <end position="383"/>
    </location>
</feature>
<evidence type="ECO:0000256" key="7">
    <source>
        <dbReference type="SAM" id="Phobius"/>
    </source>
</evidence>
<dbReference type="SUPFAM" id="SSF103473">
    <property type="entry name" value="MFS general substrate transporter"/>
    <property type="match status" value="1"/>
</dbReference>
<dbReference type="RefSeq" id="WP_205118940.1">
    <property type="nucleotide sequence ID" value="NZ_JAFBCM010000001.1"/>
</dbReference>
<dbReference type="Gene3D" id="1.20.1250.20">
    <property type="entry name" value="MFS general substrate transporter like domains"/>
    <property type="match status" value="1"/>
</dbReference>
<dbReference type="InterPro" id="IPR036259">
    <property type="entry name" value="MFS_trans_sf"/>
</dbReference>
<evidence type="ECO:0000259" key="8">
    <source>
        <dbReference type="PROSITE" id="PS50850"/>
    </source>
</evidence>
<comment type="subcellular location">
    <subcellularLocation>
        <location evidence="1">Cell membrane</location>
        <topology evidence="1">Multi-pass membrane protein</topology>
    </subcellularLocation>
</comment>
<keyword evidence="3" id="KW-1003">Cell membrane</keyword>
<keyword evidence="6 7" id="KW-0472">Membrane</keyword>
<feature type="transmembrane region" description="Helical" evidence="7">
    <location>
        <begin position="332"/>
        <end position="351"/>
    </location>
</feature>
<feature type="transmembrane region" description="Helical" evidence="7">
    <location>
        <begin position="49"/>
        <end position="71"/>
    </location>
</feature>
<keyword evidence="10" id="KW-1185">Reference proteome</keyword>
<feature type="transmembrane region" description="Helical" evidence="7">
    <location>
        <begin position="12"/>
        <end position="37"/>
    </location>
</feature>
<feature type="transmembrane region" description="Helical" evidence="7">
    <location>
        <begin position="224"/>
        <end position="245"/>
    </location>
</feature>
<evidence type="ECO:0000256" key="3">
    <source>
        <dbReference type="ARBA" id="ARBA00022475"/>
    </source>
</evidence>
<evidence type="ECO:0000256" key="4">
    <source>
        <dbReference type="ARBA" id="ARBA00022692"/>
    </source>
</evidence>
<sequence length="463" mass="47237">MDTTTKPTTRRGWVLGVTSVASLMVALDLLVVSTALNTIRVDLGTSTELLQWTVTAYGLTFAALLMTGAALGDRFGRRRVVILGLAVFAAASASCALAPSIGWLIGARAVQGAGAALVMPLAVALLSAAFPAADRGRALGIFEGRTGLATIAGPPVGGVVAQMFGWEWIFWINVPIALVTIVLVRSRIDESHGPDAALDLRGLVLVTAGAIGLVWGLVNGNALGWSSPAVLVPLAAGVALLIAFVRWENRSPAPMLPLRLFRSRAFTAGTLASFLVFGALYGTVFFLGQFLQSGLGHSPMEAGIRLIPWTACLLVVAPLAGSIADRLGDRPVLVAGLALDAVGYAVIAFVASTTSSYGWLLLGLIVNGVGASMTIPVIQNVVMKAVDDGLLSKAAGANSTTQEVGGVFGVAVLVAVFTAVGSFASPALVVDGVVVALASCAALAALAFVAVLFVPKAAQNASA</sequence>
<keyword evidence="4 7" id="KW-0812">Transmembrane</keyword>
<feature type="transmembrane region" description="Helical" evidence="7">
    <location>
        <begin position="170"/>
        <end position="188"/>
    </location>
</feature>
<dbReference type="PANTHER" id="PTHR42718">
    <property type="entry name" value="MAJOR FACILITATOR SUPERFAMILY MULTIDRUG TRANSPORTER MFSC"/>
    <property type="match status" value="1"/>
</dbReference>
<dbReference type="Proteomes" id="UP001595699">
    <property type="component" value="Unassembled WGS sequence"/>
</dbReference>
<evidence type="ECO:0000256" key="5">
    <source>
        <dbReference type="ARBA" id="ARBA00022989"/>
    </source>
</evidence>
<feature type="domain" description="Major facilitator superfamily (MFS) profile" evidence="8">
    <location>
        <begin position="14"/>
        <end position="459"/>
    </location>
</feature>
<feature type="transmembrane region" description="Helical" evidence="7">
    <location>
        <begin position="302"/>
        <end position="320"/>
    </location>
</feature>
<dbReference type="CDD" id="cd17321">
    <property type="entry name" value="MFS_MMR_MDR_like"/>
    <property type="match status" value="1"/>
</dbReference>
<feature type="transmembrane region" description="Helical" evidence="7">
    <location>
        <begin position="200"/>
        <end position="218"/>
    </location>
</feature>
<evidence type="ECO:0000256" key="6">
    <source>
        <dbReference type="ARBA" id="ARBA00023136"/>
    </source>
</evidence>
<reference evidence="10" key="1">
    <citation type="journal article" date="2019" name="Int. J. Syst. Evol. Microbiol.">
        <title>The Global Catalogue of Microorganisms (GCM) 10K type strain sequencing project: providing services to taxonomists for standard genome sequencing and annotation.</title>
        <authorList>
            <consortium name="The Broad Institute Genomics Platform"/>
            <consortium name="The Broad Institute Genome Sequencing Center for Infectious Disease"/>
            <person name="Wu L."/>
            <person name="Ma J."/>
        </authorList>
    </citation>
    <scope>NUCLEOTIDE SEQUENCE [LARGE SCALE GENOMIC DNA]</scope>
    <source>
        <strain evidence="10">CGMCC 4.7241</strain>
    </source>
</reference>
<dbReference type="InterPro" id="IPR004638">
    <property type="entry name" value="EmrB-like"/>
</dbReference>
<dbReference type="PANTHER" id="PTHR42718:SF46">
    <property type="entry name" value="BLR6921 PROTEIN"/>
    <property type="match status" value="1"/>
</dbReference>
<comment type="caution">
    <text evidence="9">The sequence shown here is derived from an EMBL/GenBank/DDBJ whole genome shotgun (WGS) entry which is preliminary data.</text>
</comment>
<feature type="transmembrane region" description="Helical" evidence="7">
    <location>
        <begin position="433"/>
        <end position="454"/>
    </location>
</feature>
<evidence type="ECO:0000256" key="2">
    <source>
        <dbReference type="ARBA" id="ARBA00022448"/>
    </source>
</evidence>
<feature type="transmembrane region" description="Helical" evidence="7">
    <location>
        <begin position="145"/>
        <end position="164"/>
    </location>
</feature>
<dbReference type="Gene3D" id="1.20.1720.10">
    <property type="entry name" value="Multidrug resistance protein D"/>
    <property type="match status" value="1"/>
</dbReference>
<accession>A0ABV7YBG2</accession>